<dbReference type="RefSeq" id="WP_198487354.1">
    <property type="nucleotide sequence ID" value="NZ_CP065997.1"/>
</dbReference>
<gene>
    <name evidence="1" type="ORF">I6I07_15780</name>
</gene>
<dbReference type="AlphaFoldDB" id="A0A7T4B939"/>
<name>A0A7T4B939_9BURK</name>
<proteinExistence type="predicted"/>
<evidence type="ECO:0000313" key="2">
    <source>
        <dbReference type="Proteomes" id="UP000595231"/>
    </source>
</evidence>
<accession>A0A7T4B939</accession>
<sequence>MARIEQVTRVVYRSPTHGRTYLTARAAANREAAAMLARKYETERPDPECGGGYHWSSDERLVRVHKRLARLILRQLRRAARADTDKKEM</sequence>
<dbReference type="EMBL" id="CP065997">
    <property type="protein sequence ID" value="QQB37945.1"/>
    <property type="molecule type" value="Genomic_DNA"/>
</dbReference>
<protein>
    <submittedName>
        <fullName evidence="1">Uncharacterized protein</fullName>
    </submittedName>
</protein>
<reference evidence="1 2" key="1">
    <citation type="submission" date="2020-12" db="EMBL/GenBank/DDBJ databases">
        <title>FDA dAtabase for Regulatory Grade micrObial Sequences (FDA-ARGOS): Supporting development and validation of Infectious Disease Dx tests.</title>
        <authorList>
            <person name="Sproer C."/>
            <person name="Gronow S."/>
            <person name="Severitt S."/>
            <person name="Schroder I."/>
            <person name="Tallon L."/>
            <person name="Sadzewicz L."/>
            <person name="Zhao X."/>
            <person name="Boylan J."/>
            <person name="Ott S."/>
            <person name="Bowen H."/>
            <person name="Vavikolanu K."/>
            <person name="Mehta A."/>
            <person name="Aluvathingal J."/>
            <person name="Nadendla S."/>
            <person name="Lowell S."/>
            <person name="Myers T."/>
            <person name="Yan Y."/>
            <person name="Sichtig H."/>
        </authorList>
    </citation>
    <scope>NUCLEOTIDE SEQUENCE [LARGE SCALE GENOMIC DNA]</scope>
    <source>
        <strain evidence="1 2">FDAARGOS_1050</strain>
    </source>
</reference>
<organism evidence="1 2">
    <name type="scientific">Achromobacter deleyi</name>
    <dbReference type="NCBI Taxonomy" id="1353891"/>
    <lineage>
        <taxon>Bacteria</taxon>
        <taxon>Pseudomonadati</taxon>
        <taxon>Pseudomonadota</taxon>
        <taxon>Betaproteobacteria</taxon>
        <taxon>Burkholderiales</taxon>
        <taxon>Alcaligenaceae</taxon>
        <taxon>Achromobacter</taxon>
    </lineage>
</organism>
<dbReference type="Proteomes" id="UP000595231">
    <property type="component" value="Chromosome"/>
</dbReference>
<evidence type="ECO:0000313" key="1">
    <source>
        <dbReference type="EMBL" id="QQB37945.1"/>
    </source>
</evidence>